<reference evidence="6" key="1">
    <citation type="journal article" date="2018" name="Genome Res.">
        <title>The genomic architecture and molecular evolution of ant odorant receptors.</title>
        <authorList>
            <person name="McKenzie S.K."/>
            <person name="Kronauer D.J.C."/>
        </authorList>
    </citation>
    <scope>NUCLEOTIDE SEQUENCE [LARGE SCALE GENOMIC DNA]</scope>
    <source>
        <strain evidence="6">Clonal line C1</strain>
    </source>
</reference>
<comment type="similarity">
    <text evidence="1 2 3">Belongs to the NDK family.</text>
</comment>
<evidence type="ECO:0000259" key="5">
    <source>
        <dbReference type="SMART" id="SM00562"/>
    </source>
</evidence>
<feature type="domain" description="Nucleoside diphosphate kinase-like" evidence="5">
    <location>
        <begin position="123"/>
        <end position="263"/>
    </location>
</feature>
<protein>
    <recommendedName>
        <fullName evidence="5">Nucleoside diphosphate kinase-like domain-containing protein</fullName>
    </recommendedName>
</protein>
<evidence type="ECO:0000256" key="1">
    <source>
        <dbReference type="ARBA" id="ARBA00008142"/>
    </source>
</evidence>
<dbReference type="GO" id="GO:0004550">
    <property type="term" value="F:nucleoside diphosphate kinase activity"/>
    <property type="evidence" value="ECO:0007669"/>
    <property type="project" value="InterPro"/>
</dbReference>
<dbReference type="GO" id="GO:1902176">
    <property type="term" value="P:negative regulation of oxidative stress-induced intrinsic apoptotic signaling pathway"/>
    <property type="evidence" value="ECO:0007669"/>
    <property type="project" value="TreeGrafter"/>
</dbReference>
<dbReference type="PANTHER" id="PTHR46161">
    <property type="entry name" value="NUCLEOSIDE DIPHOSPHATE KINASE"/>
    <property type="match status" value="1"/>
</dbReference>
<dbReference type="InterPro" id="IPR001564">
    <property type="entry name" value="Nucleoside_diP_kinase"/>
</dbReference>
<evidence type="ECO:0000313" key="6">
    <source>
        <dbReference type="EMBL" id="RLU22396.1"/>
    </source>
</evidence>
<dbReference type="AlphaFoldDB" id="A0A3L8DQ32"/>
<evidence type="ECO:0000256" key="4">
    <source>
        <dbReference type="SAM" id="MobiDB-lite"/>
    </source>
</evidence>
<comment type="caution">
    <text evidence="6">The sequence shown here is derived from an EMBL/GenBank/DDBJ whole genome shotgun (WGS) entry which is preliminary data.</text>
</comment>
<dbReference type="GO" id="GO:0005929">
    <property type="term" value="C:cilium"/>
    <property type="evidence" value="ECO:0007669"/>
    <property type="project" value="TreeGrafter"/>
</dbReference>
<sequence length="324" mass="36804">MCDCPQERDGKDVGKTGPQTITIFSKCRTPYRPGRDILHLTADSTDYITVDSSQSSSSETICDSAKISPVSTESSSGSSRTYKFVSPTEREYPSEAEGLSSQLPTVCIETERIKRTVEKQSDIEYTLAIIKPEAVVYRKEIERRIYVEGFQICQTRWLQLTPEQVSEFYNDHFGELSFPHLVAYMSSGPIIVFVLAKKDAVREWKRLIGPTTVTEARLYFPDSIRARYGRRDDSSKNAVHGSSNCEQAEKEIHFFFPEFIVEPLLRGETAEDFLWEVINPILVEGLTLCCKTRPVDPVLWLAHWLILNNPNKPKLPEDLALIPT</sequence>
<dbReference type="Gene3D" id="3.30.70.141">
    <property type="entry name" value="Nucleoside diphosphate kinase-like domain"/>
    <property type="match status" value="1"/>
</dbReference>
<dbReference type="InterPro" id="IPR036850">
    <property type="entry name" value="NDK-like_dom_sf"/>
</dbReference>
<evidence type="ECO:0000256" key="2">
    <source>
        <dbReference type="PROSITE-ProRule" id="PRU00706"/>
    </source>
</evidence>
<dbReference type="Pfam" id="PF05186">
    <property type="entry name" value="Dpy-30"/>
    <property type="match status" value="1"/>
</dbReference>
<comment type="caution">
    <text evidence="2">Lacks conserved residue(s) required for the propagation of feature annotation.</text>
</comment>
<dbReference type="SUPFAM" id="SSF54919">
    <property type="entry name" value="Nucleoside diphosphate kinase, NDK"/>
    <property type="match status" value="1"/>
</dbReference>
<dbReference type="InterPro" id="IPR007858">
    <property type="entry name" value="Dpy-30_motif"/>
</dbReference>
<dbReference type="PRINTS" id="PR01243">
    <property type="entry name" value="NUCDPKINASE"/>
</dbReference>
<dbReference type="EMBL" id="QOIP01000005">
    <property type="protein sequence ID" value="RLU22396.1"/>
    <property type="molecule type" value="Genomic_DNA"/>
</dbReference>
<proteinExistence type="inferred from homology"/>
<name>A0A3L8DQ32_OOCBI</name>
<dbReference type="Gene3D" id="1.20.890.10">
    <property type="entry name" value="cAMP-dependent protein kinase regulatory subunit, dimerization-anchoring domain"/>
    <property type="match status" value="1"/>
</dbReference>
<gene>
    <name evidence="6" type="ORF">DMN91_004674</name>
</gene>
<accession>A0A3L8DQ32</accession>
<dbReference type="GO" id="GO:0006241">
    <property type="term" value="P:CTP biosynthetic process"/>
    <property type="evidence" value="ECO:0007669"/>
    <property type="project" value="InterPro"/>
</dbReference>
<reference evidence="6" key="2">
    <citation type="submission" date="2018-07" db="EMBL/GenBank/DDBJ databases">
        <authorList>
            <person name="Mckenzie S.K."/>
            <person name="Kronauer D.J.C."/>
        </authorList>
    </citation>
    <scope>NUCLEOTIDE SEQUENCE</scope>
    <source>
        <strain evidence="6">Clonal line C1</strain>
    </source>
</reference>
<dbReference type="GO" id="GO:0006228">
    <property type="term" value="P:UTP biosynthetic process"/>
    <property type="evidence" value="ECO:0007669"/>
    <property type="project" value="InterPro"/>
</dbReference>
<feature type="compositionally biased region" description="Low complexity" evidence="4">
    <location>
        <begin position="68"/>
        <end position="79"/>
    </location>
</feature>
<dbReference type="PANTHER" id="PTHR46161:SF1">
    <property type="entry name" value="NUCLEOSIDE DIPHOSPHATE KINASE HOMOLOG 5"/>
    <property type="match status" value="1"/>
</dbReference>
<dbReference type="OrthoDB" id="1729737at2759"/>
<dbReference type="CDD" id="cd22970">
    <property type="entry name" value="DD_NDKH5-like"/>
    <property type="match status" value="1"/>
</dbReference>
<dbReference type="GO" id="GO:0006183">
    <property type="term" value="P:GTP biosynthetic process"/>
    <property type="evidence" value="ECO:0007669"/>
    <property type="project" value="InterPro"/>
</dbReference>
<dbReference type="Pfam" id="PF00334">
    <property type="entry name" value="NDK"/>
    <property type="match status" value="1"/>
</dbReference>
<organism evidence="6">
    <name type="scientific">Ooceraea biroi</name>
    <name type="common">Clonal raider ant</name>
    <name type="synonym">Cerapachys biroi</name>
    <dbReference type="NCBI Taxonomy" id="2015173"/>
    <lineage>
        <taxon>Eukaryota</taxon>
        <taxon>Metazoa</taxon>
        <taxon>Ecdysozoa</taxon>
        <taxon>Arthropoda</taxon>
        <taxon>Hexapoda</taxon>
        <taxon>Insecta</taxon>
        <taxon>Pterygota</taxon>
        <taxon>Neoptera</taxon>
        <taxon>Endopterygota</taxon>
        <taxon>Hymenoptera</taxon>
        <taxon>Apocrita</taxon>
        <taxon>Aculeata</taxon>
        <taxon>Formicoidea</taxon>
        <taxon>Formicidae</taxon>
        <taxon>Dorylinae</taxon>
        <taxon>Ooceraea</taxon>
    </lineage>
</organism>
<dbReference type="SMART" id="SM00562">
    <property type="entry name" value="NDK"/>
    <property type="match status" value="1"/>
</dbReference>
<dbReference type="GO" id="GO:0003341">
    <property type="term" value="P:cilium movement"/>
    <property type="evidence" value="ECO:0007669"/>
    <property type="project" value="TreeGrafter"/>
</dbReference>
<dbReference type="PROSITE" id="PS51374">
    <property type="entry name" value="NDPK_LIKE"/>
    <property type="match status" value="1"/>
</dbReference>
<feature type="region of interest" description="Disordered" evidence="4">
    <location>
        <begin position="61"/>
        <end position="82"/>
    </location>
</feature>
<dbReference type="InterPro" id="IPR034907">
    <property type="entry name" value="NDK-like_dom"/>
</dbReference>
<evidence type="ECO:0000256" key="3">
    <source>
        <dbReference type="RuleBase" id="RU004011"/>
    </source>
</evidence>
<dbReference type="Proteomes" id="UP000279307">
    <property type="component" value="Chromosome 5"/>
</dbReference>